<dbReference type="AlphaFoldDB" id="A0AAJ1WH64"/>
<protein>
    <submittedName>
        <fullName evidence="2">Uncharacterized protein</fullName>
    </submittedName>
</protein>
<organism evidence="2 3">
    <name type="scientific">Pseudarthrobacter niigatensis</name>
    <dbReference type="NCBI Taxonomy" id="369935"/>
    <lineage>
        <taxon>Bacteria</taxon>
        <taxon>Bacillati</taxon>
        <taxon>Actinomycetota</taxon>
        <taxon>Actinomycetes</taxon>
        <taxon>Micrococcales</taxon>
        <taxon>Micrococcaceae</taxon>
        <taxon>Pseudarthrobacter</taxon>
    </lineage>
</organism>
<dbReference type="EMBL" id="JAUSTB010000016">
    <property type="protein sequence ID" value="MDQ0147747.1"/>
    <property type="molecule type" value="Genomic_DNA"/>
</dbReference>
<comment type="caution">
    <text evidence="2">The sequence shown here is derived from an EMBL/GenBank/DDBJ whole genome shotgun (WGS) entry which is preliminary data.</text>
</comment>
<accession>A0AAJ1WH64</accession>
<gene>
    <name evidence="2" type="ORF">J2T23_003672</name>
</gene>
<proteinExistence type="predicted"/>
<evidence type="ECO:0000313" key="3">
    <source>
        <dbReference type="Proteomes" id="UP001239267"/>
    </source>
</evidence>
<name>A0AAJ1WH64_9MICC</name>
<feature type="transmembrane region" description="Helical" evidence="1">
    <location>
        <begin position="186"/>
        <end position="208"/>
    </location>
</feature>
<keyword evidence="3" id="KW-1185">Reference proteome</keyword>
<dbReference type="Proteomes" id="UP001239267">
    <property type="component" value="Unassembled WGS sequence"/>
</dbReference>
<keyword evidence="1" id="KW-1133">Transmembrane helix</keyword>
<keyword evidence="1" id="KW-0472">Membrane</keyword>
<evidence type="ECO:0000256" key="1">
    <source>
        <dbReference type="SAM" id="Phobius"/>
    </source>
</evidence>
<reference evidence="2 3" key="1">
    <citation type="submission" date="2023-07" db="EMBL/GenBank/DDBJ databases">
        <title>Sorghum-associated microbial communities from plants grown in Nebraska, USA.</title>
        <authorList>
            <person name="Schachtman D."/>
        </authorList>
    </citation>
    <scope>NUCLEOTIDE SEQUENCE [LARGE SCALE GENOMIC DNA]</scope>
    <source>
        <strain evidence="2 3">DS1001</strain>
    </source>
</reference>
<sequence length="220" mass="23221">MGILIRIMISRWYVVASCLVLVAGIGASLSQSSRTYWTETEVYFVRPGGASVGSFDDGLAPSLIDFAGVVRSRVVSGGNASELPSSNVTLYGSGILNGYSVTLPNTGSQWAVSYSKPVLSIQVSGISRQEVSRTLQEVIDNIQRTAFELQSESGAGPESFIAVATSAGLPEVQDVSSSPASRAKGFAVLLAFGLVLSACLAFMVDRILPQLLTAELKRVH</sequence>
<keyword evidence="1" id="KW-0812">Transmembrane</keyword>
<evidence type="ECO:0000313" key="2">
    <source>
        <dbReference type="EMBL" id="MDQ0147747.1"/>
    </source>
</evidence>